<dbReference type="EMBL" id="JH711580">
    <property type="protein sequence ID" value="EIW79961.1"/>
    <property type="molecule type" value="Genomic_DNA"/>
</dbReference>
<comment type="caution">
    <text evidence="2">The sequence shown here is derived from an EMBL/GenBank/DDBJ whole genome shotgun (WGS) entry which is preliminary data.</text>
</comment>
<protein>
    <submittedName>
        <fullName evidence="2">Uncharacterized protein</fullName>
    </submittedName>
</protein>
<organism evidence="2 3">
    <name type="scientific">Coniophora puteana (strain RWD-64-598)</name>
    <name type="common">Brown rot fungus</name>
    <dbReference type="NCBI Taxonomy" id="741705"/>
    <lineage>
        <taxon>Eukaryota</taxon>
        <taxon>Fungi</taxon>
        <taxon>Dikarya</taxon>
        <taxon>Basidiomycota</taxon>
        <taxon>Agaricomycotina</taxon>
        <taxon>Agaricomycetes</taxon>
        <taxon>Agaricomycetidae</taxon>
        <taxon>Boletales</taxon>
        <taxon>Coniophorineae</taxon>
        <taxon>Coniophoraceae</taxon>
        <taxon>Coniophora</taxon>
    </lineage>
</organism>
<name>A0A5M3MMX8_CONPW</name>
<dbReference type="KEGG" id="cput:CONPUDRAFT_145032"/>
<dbReference type="GeneID" id="19202024"/>
<proteinExistence type="predicted"/>
<dbReference type="AlphaFoldDB" id="A0A5M3MMX8"/>
<evidence type="ECO:0000313" key="2">
    <source>
        <dbReference type="EMBL" id="EIW79961.1"/>
    </source>
</evidence>
<gene>
    <name evidence="2" type="ORF">CONPUDRAFT_145032</name>
</gene>
<reference evidence="3" key="1">
    <citation type="journal article" date="2012" name="Science">
        <title>The Paleozoic origin of enzymatic lignin decomposition reconstructed from 31 fungal genomes.</title>
        <authorList>
            <person name="Floudas D."/>
            <person name="Binder M."/>
            <person name="Riley R."/>
            <person name="Barry K."/>
            <person name="Blanchette R.A."/>
            <person name="Henrissat B."/>
            <person name="Martinez A.T."/>
            <person name="Otillar R."/>
            <person name="Spatafora J.W."/>
            <person name="Yadav J.S."/>
            <person name="Aerts A."/>
            <person name="Benoit I."/>
            <person name="Boyd A."/>
            <person name="Carlson A."/>
            <person name="Copeland A."/>
            <person name="Coutinho P.M."/>
            <person name="de Vries R.P."/>
            <person name="Ferreira P."/>
            <person name="Findley K."/>
            <person name="Foster B."/>
            <person name="Gaskell J."/>
            <person name="Glotzer D."/>
            <person name="Gorecki P."/>
            <person name="Heitman J."/>
            <person name="Hesse C."/>
            <person name="Hori C."/>
            <person name="Igarashi K."/>
            <person name="Jurgens J.A."/>
            <person name="Kallen N."/>
            <person name="Kersten P."/>
            <person name="Kohler A."/>
            <person name="Kuees U."/>
            <person name="Kumar T.K.A."/>
            <person name="Kuo A."/>
            <person name="LaButti K."/>
            <person name="Larrondo L.F."/>
            <person name="Lindquist E."/>
            <person name="Ling A."/>
            <person name="Lombard V."/>
            <person name="Lucas S."/>
            <person name="Lundell T."/>
            <person name="Martin R."/>
            <person name="McLaughlin D.J."/>
            <person name="Morgenstern I."/>
            <person name="Morin E."/>
            <person name="Murat C."/>
            <person name="Nagy L.G."/>
            <person name="Nolan M."/>
            <person name="Ohm R.A."/>
            <person name="Patyshakuliyeva A."/>
            <person name="Rokas A."/>
            <person name="Ruiz-Duenas F.J."/>
            <person name="Sabat G."/>
            <person name="Salamov A."/>
            <person name="Samejima M."/>
            <person name="Schmutz J."/>
            <person name="Slot J.C."/>
            <person name="St John F."/>
            <person name="Stenlid J."/>
            <person name="Sun H."/>
            <person name="Sun S."/>
            <person name="Syed K."/>
            <person name="Tsang A."/>
            <person name="Wiebenga A."/>
            <person name="Young D."/>
            <person name="Pisabarro A."/>
            <person name="Eastwood D.C."/>
            <person name="Martin F."/>
            <person name="Cullen D."/>
            <person name="Grigoriev I.V."/>
            <person name="Hibbett D.S."/>
        </authorList>
    </citation>
    <scope>NUCLEOTIDE SEQUENCE [LARGE SCALE GENOMIC DNA]</scope>
    <source>
        <strain evidence="3">RWD-64-598 SS2</strain>
    </source>
</reference>
<accession>A0A5M3MMX8</accession>
<dbReference type="Proteomes" id="UP000053558">
    <property type="component" value="Unassembled WGS sequence"/>
</dbReference>
<sequence>MFFVPVGHVIISSPFSHSSTLSAVRTHAESSPFGQRPNAPPISNIPSWLQVSSVHLSIKLSMPHYHPPQPVVDVWIAGPTVNGLRLRSAPPGLALAVSAISLENRCGLNWNWADVANRGAVGENELTMGIWPTSNPENRFFCIQGGCSYSCWQERVIRRHCGKVHEIQPAKKRVHWEDQEPESTKQEREARLRCFDPKFPWVYLTLEEIQTFESETDCEESDDDSVEDGGVMHPVGPETSECSSATHNHPSVAPCISLALEVNDSALNNEIVSSATGNTSNDSHEHTLLHHQFQGRQLSLAQCQQGEVGFDDLDYLGSGHQDGGITDQDFEYLLNLMRVPGSSTRSGDQSQDFDFSWNNEQ</sequence>
<keyword evidence="3" id="KW-1185">Reference proteome</keyword>
<feature type="region of interest" description="Disordered" evidence="1">
    <location>
        <begin position="341"/>
        <end position="361"/>
    </location>
</feature>
<evidence type="ECO:0000256" key="1">
    <source>
        <dbReference type="SAM" id="MobiDB-lite"/>
    </source>
</evidence>
<evidence type="ECO:0000313" key="3">
    <source>
        <dbReference type="Proteomes" id="UP000053558"/>
    </source>
</evidence>
<dbReference type="RefSeq" id="XP_007770273.1">
    <property type="nucleotide sequence ID" value="XM_007772083.1"/>
</dbReference>